<evidence type="ECO:0000259" key="13">
    <source>
        <dbReference type="PROSITE" id="PS50022"/>
    </source>
</evidence>
<feature type="domain" description="Laminin G" evidence="14">
    <location>
        <begin position="726"/>
        <end position="867"/>
    </location>
</feature>
<keyword evidence="3 11" id="KW-0245">EGF-like domain</keyword>
<feature type="domain" description="EGF-like" evidence="15">
    <location>
        <begin position="868"/>
        <end position="904"/>
    </location>
</feature>
<dbReference type="PROSITE" id="PS01286">
    <property type="entry name" value="FA58C_2"/>
    <property type="match status" value="1"/>
</dbReference>
<evidence type="ECO:0000256" key="5">
    <source>
        <dbReference type="ARBA" id="ARBA00022729"/>
    </source>
</evidence>
<keyword evidence="9 11" id="KW-1015">Disulfide bond</keyword>
<keyword evidence="8 12" id="KW-0472">Membrane</keyword>
<keyword evidence="6" id="KW-0677">Repeat</keyword>
<reference evidence="16" key="1">
    <citation type="submission" date="2021-04" db="EMBL/GenBank/DDBJ databases">
        <authorList>
            <consortium name="Molecular Ecology Group"/>
        </authorList>
    </citation>
    <scope>NUCLEOTIDE SEQUENCE</scope>
</reference>
<keyword evidence="17" id="KW-1185">Reference proteome</keyword>
<protein>
    <recommendedName>
        <fullName evidence="18">Neurexin-4</fullName>
    </recommendedName>
</protein>
<dbReference type="EMBL" id="CAJHNH020004434">
    <property type="protein sequence ID" value="CAG5131018.1"/>
    <property type="molecule type" value="Genomic_DNA"/>
</dbReference>
<dbReference type="SUPFAM" id="SSF49899">
    <property type="entry name" value="Concanavalin A-like lectins/glucanases"/>
    <property type="match status" value="3"/>
</dbReference>
<dbReference type="Pfam" id="PF00754">
    <property type="entry name" value="F5_F8_type_C"/>
    <property type="match status" value="1"/>
</dbReference>
<dbReference type="GO" id="GO:0016020">
    <property type="term" value="C:membrane"/>
    <property type="evidence" value="ECO:0007669"/>
    <property type="project" value="UniProtKB-SubCell"/>
</dbReference>
<evidence type="ECO:0000256" key="9">
    <source>
        <dbReference type="ARBA" id="ARBA00023157"/>
    </source>
</evidence>
<dbReference type="CDD" id="cd00054">
    <property type="entry name" value="EGF_CA"/>
    <property type="match status" value="2"/>
</dbReference>
<comment type="caution">
    <text evidence="11">Lacks conserved residue(s) required for the propagation of feature annotation.</text>
</comment>
<dbReference type="Gene3D" id="2.60.120.1000">
    <property type="match status" value="1"/>
</dbReference>
<dbReference type="Pfam" id="PF02210">
    <property type="entry name" value="Laminin_G_2"/>
    <property type="match status" value="3"/>
</dbReference>
<evidence type="ECO:0000256" key="7">
    <source>
        <dbReference type="ARBA" id="ARBA00022989"/>
    </source>
</evidence>
<keyword evidence="5" id="KW-0732">Signal</keyword>
<feature type="non-terminal residue" evidence="16">
    <location>
        <position position="1200"/>
    </location>
</feature>
<dbReference type="InterPro" id="IPR013320">
    <property type="entry name" value="ConA-like_dom_sf"/>
</dbReference>
<evidence type="ECO:0000313" key="17">
    <source>
        <dbReference type="Proteomes" id="UP000678393"/>
    </source>
</evidence>
<evidence type="ECO:0000256" key="1">
    <source>
        <dbReference type="ARBA" id="ARBA00004479"/>
    </source>
</evidence>
<sequence>FYNTLFHLCTKPHLDCFLINYCLLSSGEVYEYADCKGAYQQRVGVEDGRIPDSALTASTSNAKRMPKDGRVGRSAGAWSPSIQNSFQWLQVDMGKQYIVTQLLTQGRQGSDEYVREYFLEYSDDSKTWRRYTNMLGVSEVFEGNADDASLQTRTLIYPIVARYLRFNPQRWNMVISLRIEVVGCAFANMAAGFLTGTADMLVKQILQGPLALELTQGSLKIERLVEECADQILFLHLLLVNKSLYLGGVPYFNMDGIGVKYNFIGCIQNLNLNGARMIRDALSNKLATVSIKNNVNAFCNVVAKIPVTFPTLTSKLFISAQSGRVVHVAFDFRTYDKDSLMVYHKMDSDTASVVVRIDENGFVKYTIIDIDGQTVEDVVRNVDVLSKTGSYTDGLWHTFYLYVDNEKINCTVDRNSKVSLRKLSVAALTDFYIGGYELFNGFRGCMRDIQIAQRAVDLERLSSVSSTTVVGAQIGSCGIRDRCTPNPCEHGGTCEQSWSTFNCICAMGYQGELCHSSSYYISCEMLKYYSSIEGREDGIIDPDGSGPFQPFQASCERDNSGEIITYIGHDSMGDIRVNGYQDPGSYVRKITYKAADVYELEEVIDRARTCRQNVLYKCRNARFLSDPAIKSWGWWVGRTFQPMHYWGGAAPGSGKCKCGLDEQGCGSQSTTCYCDIANPQSGYLLHKEYLPVLEMHLGDTGSTTDDNWSEYNIGELECFGDNLFGNTVTFTQKDGALEFPTFEADNAGDIWYQFKTTTTDGVMIHCVGSVVSDFIEIRLFQSDTIQFRYDVGNGVTMVTFKSPSPLSDDVWHTVHSLKTVYVSFVGSLVGFGDGYVGCMRGLRVNGRLMDMSGKLRNAELYGVREGCVGKCASSPCFNGGTCREGYDRYTCDCAYTPWRGWNCGREVGVNLKNNYMVKYTFDETQGLSASDFQRATIGFSTKVKQGILMQMRNEENTEYITVEMNNNGGVKVAMDVGFERVEVNTPMNQGIDYANSQTHVVVVERFDYGKRLVVRVDNYEPGTGTFGDASKASDTILDNPKYLFIGNNDTSNANRGFEGCIFRMQVDNIFPLKRAFQDPRPPYLELIPVREDMCGFEEITVSPEPIRSRPFTGVLQNVTYRRVTDPPLSDEEKALVGVGCALFIILVVCIILFCCKDRLEGADYETEEAKGAEYADNPDSAVVYNQTGLPNMPKSYEYFM</sequence>
<evidence type="ECO:0000256" key="3">
    <source>
        <dbReference type="ARBA" id="ARBA00022536"/>
    </source>
</evidence>
<accession>A0A8S3ZSQ3</accession>
<keyword evidence="10" id="KW-0325">Glycoprotein</keyword>
<dbReference type="PROSITE" id="PS50026">
    <property type="entry name" value="EGF_3"/>
    <property type="match status" value="2"/>
</dbReference>
<dbReference type="SMART" id="SM00231">
    <property type="entry name" value="FA58C"/>
    <property type="match status" value="1"/>
</dbReference>
<evidence type="ECO:0008006" key="18">
    <source>
        <dbReference type="Google" id="ProtNLM"/>
    </source>
</evidence>
<dbReference type="PROSITE" id="PS00022">
    <property type="entry name" value="EGF_1"/>
    <property type="match status" value="1"/>
</dbReference>
<dbReference type="InterPro" id="IPR050372">
    <property type="entry name" value="Neurexin-related_CASP"/>
</dbReference>
<evidence type="ECO:0000256" key="2">
    <source>
        <dbReference type="ARBA" id="ARBA00010241"/>
    </source>
</evidence>
<dbReference type="OrthoDB" id="26719at2759"/>
<dbReference type="SMART" id="SM00282">
    <property type="entry name" value="LamG"/>
    <property type="match status" value="3"/>
</dbReference>
<dbReference type="PROSITE" id="PS50025">
    <property type="entry name" value="LAM_G_DOMAIN"/>
    <property type="match status" value="3"/>
</dbReference>
<feature type="transmembrane region" description="Helical" evidence="12">
    <location>
        <begin position="1134"/>
        <end position="1155"/>
    </location>
</feature>
<dbReference type="SUPFAM" id="SSF49785">
    <property type="entry name" value="Galactose-binding domain-like"/>
    <property type="match status" value="1"/>
</dbReference>
<dbReference type="Gene3D" id="2.60.120.260">
    <property type="entry name" value="Galactose-binding domain-like"/>
    <property type="match status" value="1"/>
</dbReference>
<dbReference type="Pfam" id="PF00008">
    <property type="entry name" value="EGF"/>
    <property type="match status" value="2"/>
</dbReference>
<dbReference type="AlphaFoldDB" id="A0A8S3ZSQ3"/>
<evidence type="ECO:0000313" key="16">
    <source>
        <dbReference type="EMBL" id="CAG5131018.1"/>
    </source>
</evidence>
<evidence type="ECO:0000256" key="6">
    <source>
        <dbReference type="ARBA" id="ARBA00022737"/>
    </source>
</evidence>
<dbReference type="PROSITE" id="PS01186">
    <property type="entry name" value="EGF_2"/>
    <property type="match status" value="1"/>
</dbReference>
<keyword evidence="4 12" id="KW-0812">Transmembrane</keyword>
<dbReference type="InterPro" id="IPR000742">
    <property type="entry name" value="EGF"/>
</dbReference>
<proteinExistence type="inferred from homology"/>
<feature type="domain" description="Laminin G" evidence="14">
    <location>
        <begin position="296"/>
        <end position="477"/>
    </location>
</feature>
<dbReference type="Gene3D" id="2.60.120.200">
    <property type="match status" value="4"/>
</dbReference>
<evidence type="ECO:0000256" key="8">
    <source>
        <dbReference type="ARBA" id="ARBA00023136"/>
    </source>
</evidence>
<dbReference type="InterPro" id="IPR000421">
    <property type="entry name" value="FA58C"/>
</dbReference>
<evidence type="ECO:0000256" key="10">
    <source>
        <dbReference type="ARBA" id="ARBA00023180"/>
    </source>
</evidence>
<dbReference type="Proteomes" id="UP000678393">
    <property type="component" value="Unassembled WGS sequence"/>
</dbReference>
<dbReference type="SMART" id="SM00181">
    <property type="entry name" value="EGF"/>
    <property type="match status" value="2"/>
</dbReference>
<dbReference type="FunFam" id="2.60.120.260:FF:000016">
    <property type="entry name" value="Contactin-associated protein-like 4 isoform 1"/>
    <property type="match status" value="1"/>
</dbReference>
<keyword evidence="7 12" id="KW-1133">Transmembrane helix</keyword>
<dbReference type="CDD" id="cd00057">
    <property type="entry name" value="FA58C"/>
    <property type="match status" value="1"/>
</dbReference>
<comment type="similarity">
    <text evidence="2">Belongs to the neurexin family.</text>
</comment>
<comment type="subcellular location">
    <subcellularLocation>
        <location evidence="1">Membrane</location>
        <topology evidence="1">Single-pass type I membrane protein</topology>
    </subcellularLocation>
</comment>
<feature type="domain" description="EGF-like" evidence="15">
    <location>
        <begin position="479"/>
        <end position="515"/>
    </location>
</feature>
<dbReference type="CDD" id="cd00110">
    <property type="entry name" value="LamG"/>
    <property type="match status" value="3"/>
</dbReference>
<dbReference type="InterPro" id="IPR008979">
    <property type="entry name" value="Galactose-bd-like_sf"/>
</dbReference>
<evidence type="ECO:0000259" key="15">
    <source>
        <dbReference type="PROSITE" id="PS50026"/>
    </source>
</evidence>
<feature type="domain" description="Laminin G" evidence="14">
    <location>
        <begin position="908"/>
        <end position="1094"/>
    </location>
</feature>
<gene>
    <name evidence="16" type="ORF">CUNI_LOCUS16576</name>
</gene>
<dbReference type="Gene3D" id="2.10.25.10">
    <property type="entry name" value="Laminin"/>
    <property type="match status" value="2"/>
</dbReference>
<dbReference type="FunFam" id="2.10.25.10:FF:000173">
    <property type="entry name" value="Neurogenic locus notch protein 2"/>
    <property type="match status" value="1"/>
</dbReference>
<evidence type="ECO:0000259" key="14">
    <source>
        <dbReference type="PROSITE" id="PS50025"/>
    </source>
</evidence>
<feature type="domain" description="F5/8 type C" evidence="13">
    <location>
        <begin position="38"/>
        <end position="184"/>
    </location>
</feature>
<organism evidence="16 17">
    <name type="scientific">Candidula unifasciata</name>
    <dbReference type="NCBI Taxonomy" id="100452"/>
    <lineage>
        <taxon>Eukaryota</taxon>
        <taxon>Metazoa</taxon>
        <taxon>Spiralia</taxon>
        <taxon>Lophotrochozoa</taxon>
        <taxon>Mollusca</taxon>
        <taxon>Gastropoda</taxon>
        <taxon>Heterobranchia</taxon>
        <taxon>Euthyneura</taxon>
        <taxon>Panpulmonata</taxon>
        <taxon>Eupulmonata</taxon>
        <taxon>Stylommatophora</taxon>
        <taxon>Helicina</taxon>
        <taxon>Helicoidea</taxon>
        <taxon>Geomitridae</taxon>
        <taxon>Candidula</taxon>
    </lineage>
</organism>
<feature type="disulfide bond" evidence="11">
    <location>
        <begin position="505"/>
        <end position="514"/>
    </location>
</feature>
<evidence type="ECO:0000256" key="11">
    <source>
        <dbReference type="PROSITE-ProRule" id="PRU00076"/>
    </source>
</evidence>
<dbReference type="PROSITE" id="PS50022">
    <property type="entry name" value="FA58C_3"/>
    <property type="match status" value="1"/>
</dbReference>
<evidence type="ECO:0000256" key="12">
    <source>
        <dbReference type="SAM" id="Phobius"/>
    </source>
</evidence>
<evidence type="ECO:0000256" key="4">
    <source>
        <dbReference type="ARBA" id="ARBA00022692"/>
    </source>
</evidence>
<dbReference type="InterPro" id="IPR001791">
    <property type="entry name" value="Laminin_G"/>
</dbReference>
<comment type="caution">
    <text evidence="16">The sequence shown here is derived from an EMBL/GenBank/DDBJ whole genome shotgun (WGS) entry which is preliminary data.</text>
</comment>
<dbReference type="PANTHER" id="PTHR15036:SF49">
    <property type="entry name" value="AXOTACTIN"/>
    <property type="match status" value="1"/>
</dbReference>
<dbReference type="PANTHER" id="PTHR15036">
    <property type="entry name" value="PIKACHURIN-LIKE PROTEIN"/>
    <property type="match status" value="1"/>
</dbReference>
<name>A0A8S3ZSQ3_9EUPU</name>